<protein>
    <recommendedName>
        <fullName evidence="1">Aminoglycoside phosphotransferase domain-containing protein</fullName>
    </recommendedName>
</protein>
<evidence type="ECO:0000313" key="2">
    <source>
        <dbReference type="EMBL" id="KIM36338.1"/>
    </source>
</evidence>
<dbReference type="STRING" id="686832.A0A0C2XEJ3"/>
<dbReference type="InterPro" id="IPR051678">
    <property type="entry name" value="AGP_Transferase"/>
</dbReference>
<dbReference type="AlphaFoldDB" id="A0A0C2XEJ3"/>
<accession>A0A0C2XEJ3</accession>
<dbReference type="InterPro" id="IPR011009">
    <property type="entry name" value="Kinase-like_dom_sf"/>
</dbReference>
<dbReference type="SUPFAM" id="SSF56112">
    <property type="entry name" value="Protein kinase-like (PK-like)"/>
    <property type="match status" value="1"/>
</dbReference>
<dbReference type="PANTHER" id="PTHR21310">
    <property type="entry name" value="AMINOGLYCOSIDE PHOSPHOTRANSFERASE-RELATED-RELATED"/>
    <property type="match status" value="1"/>
</dbReference>
<dbReference type="EMBL" id="KN831806">
    <property type="protein sequence ID" value="KIM36338.1"/>
    <property type="molecule type" value="Genomic_DNA"/>
</dbReference>
<sequence>MASTQLTWQTAATFTAPLWTVEPDISLVEAICRHHLFPDADSLAVDLTVKFLAQGAFNKVYAVDTERASTAKSYIFRVTLPVDPGDKVRNEVATLDYVKQHTEIPVPTVIAYDSSSHNALGFEWILMDKIPGAPLKDIWSRLSDTSKAAITRQIASYVVQMRKNCVFHGIGGLYHGSDDEFIIGPIVTQSMFMNGRRLLVSRNRGPYHHGSDYARALVDLQITDIHLLETMRSDDPNFDEDLFEDGPAMLDAMDGLLSLLPTIFPKDKKNEPVRAPLVHPDLSLSNIMVDPDIFEITGIIDWECTNASPQWQGTYPQFLTGPDLEEEPARLETGDINCLRNELREDWEKMQLRAVFDEVAGPLMEEPLAELKRDFIYYLEGAAYSQFMTQQWIQKTKENILSHSSYFFSSHIQAIFIRMHRKPRPHAGVKS</sequence>
<dbReference type="Gene3D" id="3.30.200.20">
    <property type="entry name" value="Phosphorylase Kinase, domain 1"/>
    <property type="match status" value="1"/>
</dbReference>
<dbReference type="OrthoDB" id="10003767at2759"/>
<dbReference type="PANTHER" id="PTHR21310:SF13">
    <property type="entry name" value="AMINOGLYCOSIDE PHOSPHOTRANSFERASE DOMAIN-CONTAINING PROTEIN"/>
    <property type="match status" value="1"/>
</dbReference>
<keyword evidence="3" id="KW-1185">Reference proteome</keyword>
<organism evidence="2 3">
    <name type="scientific">Hebeloma cylindrosporum</name>
    <dbReference type="NCBI Taxonomy" id="76867"/>
    <lineage>
        <taxon>Eukaryota</taxon>
        <taxon>Fungi</taxon>
        <taxon>Dikarya</taxon>
        <taxon>Basidiomycota</taxon>
        <taxon>Agaricomycotina</taxon>
        <taxon>Agaricomycetes</taxon>
        <taxon>Agaricomycetidae</taxon>
        <taxon>Agaricales</taxon>
        <taxon>Agaricineae</taxon>
        <taxon>Hymenogastraceae</taxon>
        <taxon>Hebeloma</taxon>
    </lineage>
</organism>
<dbReference type="Proteomes" id="UP000053424">
    <property type="component" value="Unassembled WGS sequence"/>
</dbReference>
<reference evidence="3" key="2">
    <citation type="submission" date="2015-01" db="EMBL/GenBank/DDBJ databases">
        <title>Evolutionary Origins and Diversification of the Mycorrhizal Mutualists.</title>
        <authorList>
            <consortium name="DOE Joint Genome Institute"/>
            <consortium name="Mycorrhizal Genomics Consortium"/>
            <person name="Kohler A."/>
            <person name="Kuo A."/>
            <person name="Nagy L.G."/>
            <person name="Floudas D."/>
            <person name="Copeland A."/>
            <person name="Barry K.W."/>
            <person name="Cichocki N."/>
            <person name="Veneault-Fourrey C."/>
            <person name="LaButti K."/>
            <person name="Lindquist E.A."/>
            <person name="Lipzen A."/>
            <person name="Lundell T."/>
            <person name="Morin E."/>
            <person name="Murat C."/>
            <person name="Riley R."/>
            <person name="Ohm R."/>
            <person name="Sun H."/>
            <person name="Tunlid A."/>
            <person name="Henrissat B."/>
            <person name="Grigoriev I.V."/>
            <person name="Hibbett D.S."/>
            <person name="Martin F."/>
        </authorList>
    </citation>
    <scope>NUCLEOTIDE SEQUENCE [LARGE SCALE GENOMIC DNA]</scope>
    <source>
        <strain evidence="3">h7</strain>
    </source>
</reference>
<name>A0A0C2XEJ3_HEBCY</name>
<evidence type="ECO:0000313" key="3">
    <source>
        <dbReference type="Proteomes" id="UP000053424"/>
    </source>
</evidence>
<dbReference type="Gene3D" id="3.90.1200.10">
    <property type="match status" value="1"/>
</dbReference>
<dbReference type="HOGENOM" id="CLU_030124_0_0_1"/>
<gene>
    <name evidence="2" type="ORF">M413DRAFT_31756</name>
</gene>
<feature type="domain" description="Aminoglycoside phosphotransferase" evidence="1">
    <location>
        <begin position="48"/>
        <end position="161"/>
    </location>
</feature>
<dbReference type="InterPro" id="IPR002575">
    <property type="entry name" value="Aminoglycoside_PTrfase"/>
</dbReference>
<evidence type="ECO:0000259" key="1">
    <source>
        <dbReference type="Pfam" id="PF01636"/>
    </source>
</evidence>
<dbReference type="Pfam" id="PF01636">
    <property type="entry name" value="APH"/>
    <property type="match status" value="1"/>
</dbReference>
<reference evidence="2 3" key="1">
    <citation type="submission" date="2014-04" db="EMBL/GenBank/DDBJ databases">
        <authorList>
            <consortium name="DOE Joint Genome Institute"/>
            <person name="Kuo A."/>
            <person name="Gay G."/>
            <person name="Dore J."/>
            <person name="Kohler A."/>
            <person name="Nagy L.G."/>
            <person name="Floudas D."/>
            <person name="Copeland A."/>
            <person name="Barry K.W."/>
            <person name="Cichocki N."/>
            <person name="Veneault-Fourrey C."/>
            <person name="LaButti K."/>
            <person name="Lindquist E.A."/>
            <person name="Lipzen A."/>
            <person name="Lundell T."/>
            <person name="Morin E."/>
            <person name="Murat C."/>
            <person name="Sun H."/>
            <person name="Tunlid A."/>
            <person name="Henrissat B."/>
            <person name="Grigoriev I.V."/>
            <person name="Hibbett D.S."/>
            <person name="Martin F."/>
            <person name="Nordberg H.P."/>
            <person name="Cantor M.N."/>
            <person name="Hua S.X."/>
        </authorList>
    </citation>
    <scope>NUCLEOTIDE SEQUENCE [LARGE SCALE GENOMIC DNA]</scope>
    <source>
        <strain evidence="3">h7</strain>
    </source>
</reference>
<proteinExistence type="predicted"/>